<dbReference type="AlphaFoldDB" id="A0AA37TMB6"/>
<accession>A0AA37TMB6</accession>
<keyword evidence="1" id="KW-1133">Transmembrane helix</keyword>
<comment type="caution">
    <text evidence="2">The sequence shown here is derived from an EMBL/GenBank/DDBJ whole genome shotgun (WGS) entry which is preliminary data.</text>
</comment>
<evidence type="ECO:0000256" key="1">
    <source>
        <dbReference type="SAM" id="Phobius"/>
    </source>
</evidence>
<keyword evidence="1" id="KW-0812">Transmembrane</keyword>
<evidence type="ECO:0000313" key="2">
    <source>
        <dbReference type="EMBL" id="GLS73519.1"/>
    </source>
</evidence>
<dbReference type="EMBL" id="BSPL01000027">
    <property type="protein sequence ID" value="GLS73519.1"/>
    <property type="molecule type" value="Genomic_DNA"/>
</dbReference>
<evidence type="ECO:0000313" key="3">
    <source>
        <dbReference type="Proteomes" id="UP001157440"/>
    </source>
</evidence>
<feature type="transmembrane region" description="Helical" evidence="1">
    <location>
        <begin position="12"/>
        <end position="31"/>
    </location>
</feature>
<gene>
    <name evidence="2" type="ORF">GCM10007890_55340</name>
</gene>
<dbReference type="Proteomes" id="UP001157440">
    <property type="component" value="Unassembled WGS sequence"/>
</dbReference>
<protein>
    <submittedName>
        <fullName evidence="2">Uncharacterized protein</fullName>
    </submittedName>
</protein>
<keyword evidence="1" id="KW-0472">Membrane</keyword>
<sequence length="51" mass="5159">MLVIGSAVREVAPAALAVLVVGGWTVLVVLATEPVPLVVPEDVPDEPLVTG</sequence>
<proteinExistence type="predicted"/>
<name>A0AA37TMB6_9HYPH</name>
<reference evidence="3" key="1">
    <citation type="journal article" date="2019" name="Int. J. Syst. Evol. Microbiol.">
        <title>The Global Catalogue of Microorganisms (GCM) 10K type strain sequencing project: providing services to taxonomists for standard genome sequencing and annotation.</title>
        <authorList>
            <consortium name="The Broad Institute Genomics Platform"/>
            <consortium name="The Broad Institute Genome Sequencing Center for Infectious Disease"/>
            <person name="Wu L."/>
            <person name="Ma J."/>
        </authorList>
    </citation>
    <scope>NUCLEOTIDE SEQUENCE [LARGE SCALE GENOMIC DNA]</scope>
    <source>
        <strain evidence="3">NBRC 103632</strain>
    </source>
</reference>
<keyword evidence="3" id="KW-1185">Reference proteome</keyword>
<dbReference type="RefSeq" id="WP_250104332.1">
    <property type="nucleotide sequence ID" value="NZ_CP097484.1"/>
</dbReference>
<organism evidence="2 3">
    <name type="scientific">Methylobacterium tardum</name>
    <dbReference type="NCBI Taxonomy" id="374432"/>
    <lineage>
        <taxon>Bacteria</taxon>
        <taxon>Pseudomonadati</taxon>
        <taxon>Pseudomonadota</taxon>
        <taxon>Alphaproteobacteria</taxon>
        <taxon>Hyphomicrobiales</taxon>
        <taxon>Methylobacteriaceae</taxon>
        <taxon>Methylobacterium</taxon>
    </lineage>
</organism>